<dbReference type="Gene3D" id="3.30.460.10">
    <property type="entry name" value="Beta Polymerase, domain 2"/>
    <property type="match status" value="1"/>
</dbReference>
<protein>
    <recommendedName>
        <fullName evidence="1">Polymerase nucleotidyl transferase domain-containing protein</fullName>
    </recommendedName>
</protein>
<dbReference type="InterPro" id="IPR002934">
    <property type="entry name" value="Polymerase_NTP_transf_dom"/>
</dbReference>
<dbReference type="SUPFAM" id="SSF81301">
    <property type="entry name" value="Nucleotidyltransferase"/>
    <property type="match status" value="1"/>
</dbReference>
<dbReference type="InterPro" id="IPR043519">
    <property type="entry name" value="NT_sf"/>
</dbReference>
<feature type="domain" description="Polymerase nucleotidyl transferase" evidence="1">
    <location>
        <begin position="69"/>
        <end position="144"/>
    </location>
</feature>
<dbReference type="GO" id="GO:0016779">
    <property type="term" value="F:nucleotidyltransferase activity"/>
    <property type="evidence" value="ECO:0007669"/>
    <property type="project" value="InterPro"/>
</dbReference>
<dbReference type="SUPFAM" id="SSF47598">
    <property type="entry name" value="Ribbon-helix-helix"/>
    <property type="match status" value="1"/>
</dbReference>
<dbReference type="EMBL" id="CADCTG010000173">
    <property type="protein sequence ID" value="CAA9252566.1"/>
    <property type="molecule type" value="Genomic_DNA"/>
</dbReference>
<evidence type="ECO:0000313" key="2">
    <source>
        <dbReference type="EMBL" id="CAA9252566.1"/>
    </source>
</evidence>
<sequence>MATFVSTPAVLSVRLPAPARDRLKAAAAARGETVQGLVGALVERFLVEEGRRPPELAAVLGALRAGAPELRRRGVRDLWVVGPVARGEARPGSGVDLVAEFEAGARVSLVGLASLGAELSDLLGAPVGLIERNALRSAAARDAAERDGVRAL</sequence>
<name>A0A6J4IHU6_9PROT</name>
<dbReference type="InterPro" id="IPR010985">
    <property type="entry name" value="Ribbon_hlx_hlx"/>
</dbReference>
<dbReference type="Pfam" id="PF01909">
    <property type="entry name" value="NTP_transf_2"/>
    <property type="match status" value="1"/>
</dbReference>
<accession>A0A6J4IHU6</accession>
<evidence type="ECO:0000259" key="1">
    <source>
        <dbReference type="Pfam" id="PF01909"/>
    </source>
</evidence>
<organism evidence="2">
    <name type="scientific">uncultured Acetobacteraceae bacterium</name>
    <dbReference type="NCBI Taxonomy" id="169975"/>
    <lineage>
        <taxon>Bacteria</taxon>
        <taxon>Pseudomonadati</taxon>
        <taxon>Pseudomonadota</taxon>
        <taxon>Alphaproteobacteria</taxon>
        <taxon>Acetobacterales</taxon>
        <taxon>Acetobacteraceae</taxon>
        <taxon>environmental samples</taxon>
    </lineage>
</organism>
<reference evidence="2" key="1">
    <citation type="submission" date="2020-02" db="EMBL/GenBank/DDBJ databases">
        <authorList>
            <person name="Meier V. D."/>
        </authorList>
    </citation>
    <scope>NUCLEOTIDE SEQUENCE</scope>
    <source>
        <strain evidence="2">AVDCRST_MAG08</strain>
    </source>
</reference>
<gene>
    <name evidence="2" type="ORF">AVDCRST_MAG08-2257</name>
</gene>
<dbReference type="GO" id="GO:0006355">
    <property type="term" value="P:regulation of DNA-templated transcription"/>
    <property type="evidence" value="ECO:0007669"/>
    <property type="project" value="InterPro"/>
</dbReference>
<proteinExistence type="predicted"/>
<dbReference type="AlphaFoldDB" id="A0A6J4IHU6"/>